<dbReference type="EMBL" id="BGPR01081748">
    <property type="protein sequence ID" value="GBL84322.1"/>
    <property type="molecule type" value="Genomic_DNA"/>
</dbReference>
<dbReference type="Gene3D" id="2.170.130.30">
    <property type="match status" value="1"/>
</dbReference>
<dbReference type="OrthoDB" id="6343110at2759"/>
<reference evidence="1 2" key="1">
    <citation type="journal article" date="2019" name="Sci. Rep.">
        <title>Orb-weaving spider Araneus ventricosus genome elucidates the spidroin gene catalogue.</title>
        <authorList>
            <person name="Kono N."/>
            <person name="Nakamura H."/>
            <person name="Ohtoshi R."/>
            <person name="Moran D.A.P."/>
            <person name="Shinohara A."/>
            <person name="Yoshida Y."/>
            <person name="Fujiwara M."/>
            <person name="Mori M."/>
            <person name="Tomita M."/>
            <person name="Arakawa K."/>
        </authorList>
    </citation>
    <scope>NUCLEOTIDE SEQUENCE [LARGE SCALE GENOMIC DNA]</scope>
</reference>
<dbReference type="Proteomes" id="UP000499080">
    <property type="component" value="Unassembled WGS sequence"/>
</dbReference>
<sequence length="106" mass="12629">DSVAEVKKKLIPKMRLRYSLYIGDKKDLVHTITLRTPKNITVFDIMQLAQKADSRYKFQWKKMGQKVYIYDIAGIINDFEDGLFWFLHVRKHGNKIIHVEESKKIF</sequence>
<proteinExistence type="predicted"/>
<feature type="non-terminal residue" evidence="1">
    <location>
        <position position="1"/>
    </location>
</feature>
<dbReference type="AlphaFoldDB" id="A0A4Y2AW87"/>
<organism evidence="1 2">
    <name type="scientific">Araneus ventricosus</name>
    <name type="common">Orbweaver spider</name>
    <name type="synonym">Epeira ventricosa</name>
    <dbReference type="NCBI Taxonomy" id="182803"/>
    <lineage>
        <taxon>Eukaryota</taxon>
        <taxon>Metazoa</taxon>
        <taxon>Ecdysozoa</taxon>
        <taxon>Arthropoda</taxon>
        <taxon>Chelicerata</taxon>
        <taxon>Arachnida</taxon>
        <taxon>Araneae</taxon>
        <taxon>Araneomorphae</taxon>
        <taxon>Entelegynae</taxon>
        <taxon>Araneoidea</taxon>
        <taxon>Araneidae</taxon>
        <taxon>Araneus</taxon>
    </lineage>
</organism>
<evidence type="ECO:0000313" key="1">
    <source>
        <dbReference type="EMBL" id="GBL84322.1"/>
    </source>
</evidence>
<gene>
    <name evidence="1" type="ORF">AVEN_105674_1</name>
</gene>
<protein>
    <submittedName>
        <fullName evidence="1">Uncharacterized protein</fullName>
    </submittedName>
</protein>
<accession>A0A4Y2AW87</accession>
<evidence type="ECO:0000313" key="2">
    <source>
        <dbReference type="Proteomes" id="UP000499080"/>
    </source>
</evidence>
<name>A0A4Y2AW87_ARAVE</name>
<comment type="caution">
    <text evidence="1">The sequence shown here is derived from an EMBL/GenBank/DDBJ whole genome shotgun (WGS) entry which is preliminary data.</text>
</comment>
<keyword evidence="2" id="KW-1185">Reference proteome</keyword>